<proteinExistence type="predicted"/>
<keyword evidence="1" id="KW-1133">Transmembrane helix</keyword>
<feature type="transmembrane region" description="Helical" evidence="1">
    <location>
        <begin position="106"/>
        <end position="129"/>
    </location>
</feature>
<dbReference type="Proteomes" id="UP000824469">
    <property type="component" value="Unassembled WGS sequence"/>
</dbReference>
<sequence length="130" mass="14232">MALSRLSHPLLKDHSPAFSYKWAEPTRRINNFGRGVSSKTDKKLGGIYCLRKAGSKEEDLLDQDQEAVTVQVPFSFKQSVKSYGVVGQPSISSFFRLPSFGAADQAFILLSFIACTTTVAFVSLIVTAIP</sequence>
<accession>A0AA38G779</accession>
<protein>
    <submittedName>
        <fullName evidence="2">Uncharacterized protein</fullName>
    </submittedName>
</protein>
<gene>
    <name evidence="2" type="ORF">KI387_019900</name>
</gene>
<feature type="non-terminal residue" evidence="2">
    <location>
        <position position="130"/>
    </location>
</feature>
<dbReference type="EMBL" id="JAHRHJ020000004">
    <property type="protein sequence ID" value="KAH9318131.1"/>
    <property type="molecule type" value="Genomic_DNA"/>
</dbReference>
<evidence type="ECO:0000313" key="2">
    <source>
        <dbReference type="EMBL" id="KAH9318131.1"/>
    </source>
</evidence>
<name>A0AA38G779_TAXCH</name>
<keyword evidence="3" id="KW-1185">Reference proteome</keyword>
<comment type="caution">
    <text evidence="2">The sequence shown here is derived from an EMBL/GenBank/DDBJ whole genome shotgun (WGS) entry which is preliminary data.</text>
</comment>
<keyword evidence="1" id="KW-0472">Membrane</keyword>
<organism evidence="2 3">
    <name type="scientific">Taxus chinensis</name>
    <name type="common">Chinese yew</name>
    <name type="synonym">Taxus wallichiana var. chinensis</name>
    <dbReference type="NCBI Taxonomy" id="29808"/>
    <lineage>
        <taxon>Eukaryota</taxon>
        <taxon>Viridiplantae</taxon>
        <taxon>Streptophyta</taxon>
        <taxon>Embryophyta</taxon>
        <taxon>Tracheophyta</taxon>
        <taxon>Spermatophyta</taxon>
        <taxon>Pinopsida</taxon>
        <taxon>Pinidae</taxon>
        <taxon>Conifers II</taxon>
        <taxon>Cupressales</taxon>
        <taxon>Taxaceae</taxon>
        <taxon>Taxus</taxon>
    </lineage>
</organism>
<dbReference type="AlphaFoldDB" id="A0AA38G779"/>
<reference evidence="2 3" key="1">
    <citation type="journal article" date="2021" name="Nat. Plants">
        <title>The Taxus genome provides insights into paclitaxel biosynthesis.</title>
        <authorList>
            <person name="Xiong X."/>
            <person name="Gou J."/>
            <person name="Liao Q."/>
            <person name="Li Y."/>
            <person name="Zhou Q."/>
            <person name="Bi G."/>
            <person name="Li C."/>
            <person name="Du R."/>
            <person name="Wang X."/>
            <person name="Sun T."/>
            <person name="Guo L."/>
            <person name="Liang H."/>
            <person name="Lu P."/>
            <person name="Wu Y."/>
            <person name="Zhang Z."/>
            <person name="Ro D.K."/>
            <person name="Shang Y."/>
            <person name="Huang S."/>
            <person name="Yan J."/>
        </authorList>
    </citation>
    <scope>NUCLEOTIDE SEQUENCE [LARGE SCALE GENOMIC DNA]</scope>
    <source>
        <strain evidence="2">Ta-2019</strain>
    </source>
</reference>
<evidence type="ECO:0000313" key="3">
    <source>
        <dbReference type="Proteomes" id="UP000824469"/>
    </source>
</evidence>
<keyword evidence="1" id="KW-0812">Transmembrane</keyword>
<evidence type="ECO:0000256" key="1">
    <source>
        <dbReference type="SAM" id="Phobius"/>
    </source>
</evidence>